<evidence type="ECO:0000256" key="4">
    <source>
        <dbReference type="RuleBase" id="RU004453"/>
    </source>
</evidence>
<organism evidence="7 8">
    <name type="scientific">Propionispira arboris</name>
    <dbReference type="NCBI Taxonomy" id="84035"/>
    <lineage>
        <taxon>Bacteria</taxon>
        <taxon>Bacillati</taxon>
        <taxon>Bacillota</taxon>
        <taxon>Negativicutes</taxon>
        <taxon>Selenomonadales</taxon>
        <taxon>Selenomonadaceae</taxon>
        <taxon>Propionispira</taxon>
    </lineage>
</organism>
<dbReference type="SMART" id="SM00636">
    <property type="entry name" value="Glyco_18"/>
    <property type="match status" value="1"/>
</dbReference>
<accession>A0A1H7B7R4</accession>
<dbReference type="AlphaFoldDB" id="A0A1H7B7R4"/>
<comment type="similarity">
    <text evidence="4">Belongs to the glycosyl hydrolase 18 family.</text>
</comment>
<keyword evidence="2 3" id="KW-0326">Glycosidase</keyword>
<dbReference type="PANTHER" id="PTHR46066:SF2">
    <property type="entry name" value="CHITINASE DOMAIN-CONTAINING PROTEIN 1"/>
    <property type="match status" value="1"/>
</dbReference>
<keyword evidence="8" id="KW-1185">Reference proteome</keyword>
<evidence type="ECO:0000256" key="5">
    <source>
        <dbReference type="SAM" id="MobiDB-lite"/>
    </source>
</evidence>
<gene>
    <name evidence="7" type="ORF">SAMN05660742_11450</name>
</gene>
<sequence>MVQKYIGWMMAAIVSIMVLLPGMVLAKSEAKTISLDDNQSKKLVLQQKPTMGSDTSTAVGTAKINLVWQPTFEAVNNLASLDKVPGMNVIAPSWFAIVGTNGFIKNCADENYVANAHAKGYKVWALITNSFDPDLTSAVLHDPKARQYVVNQLQFFIEKYNLDGINLDFENIYDEDKDALTIFVREIKIALEQTGTIVSMDITVPSETSRWSTCYNRQALGETVDYVMLMAYDEHWRTSPVSGSVASIGWVETGIINTLKSVPAHKLILGIPFYMRQWEENNGKVTAKTLTMDAAEKLIREKQLQPQWMADQGQYYFEYEEDGRLYRVWQEDARSIALKVGLADKYQLPGVAAWRKGFEKPEIWDVIDKSLNVKPIMQGKNVLTDPTVDSLHMNRNDKKQSSAQINQGVKKKVYTQ</sequence>
<dbReference type="SUPFAM" id="SSF51445">
    <property type="entry name" value="(Trans)glycosidases"/>
    <property type="match status" value="1"/>
</dbReference>
<dbReference type="GO" id="GO:0004553">
    <property type="term" value="F:hydrolase activity, hydrolyzing O-glycosyl compounds"/>
    <property type="evidence" value="ECO:0007669"/>
    <property type="project" value="InterPro"/>
</dbReference>
<dbReference type="Pfam" id="PF00704">
    <property type="entry name" value="Glyco_hydro_18"/>
    <property type="match status" value="1"/>
</dbReference>
<dbReference type="InterPro" id="IPR001223">
    <property type="entry name" value="Glyco_hydro18_cat"/>
</dbReference>
<feature type="domain" description="GH18" evidence="6">
    <location>
        <begin position="62"/>
        <end position="374"/>
    </location>
</feature>
<evidence type="ECO:0000259" key="6">
    <source>
        <dbReference type="PROSITE" id="PS51910"/>
    </source>
</evidence>
<dbReference type="PANTHER" id="PTHR46066">
    <property type="entry name" value="CHITINASE DOMAIN-CONTAINING PROTEIN 1 FAMILY MEMBER"/>
    <property type="match status" value="1"/>
</dbReference>
<dbReference type="PROSITE" id="PS01095">
    <property type="entry name" value="GH18_1"/>
    <property type="match status" value="1"/>
</dbReference>
<dbReference type="EMBL" id="FNZK01000014">
    <property type="protein sequence ID" value="SEJ70330.1"/>
    <property type="molecule type" value="Genomic_DNA"/>
</dbReference>
<dbReference type="InterPro" id="IPR011583">
    <property type="entry name" value="Chitinase_II/V-like_cat"/>
</dbReference>
<evidence type="ECO:0000313" key="7">
    <source>
        <dbReference type="EMBL" id="SEJ70330.1"/>
    </source>
</evidence>
<evidence type="ECO:0000313" key="8">
    <source>
        <dbReference type="Proteomes" id="UP000199662"/>
    </source>
</evidence>
<dbReference type="Gene3D" id="3.20.20.80">
    <property type="entry name" value="Glycosidases"/>
    <property type="match status" value="1"/>
</dbReference>
<protein>
    <submittedName>
        <fullName evidence="7">Glycosyl hydrolases family 18</fullName>
    </submittedName>
</protein>
<keyword evidence="1 3" id="KW-0378">Hydrolase</keyword>
<reference evidence="7 8" key="1">
    <citation type="submission" date="2016-10" db="EMBL/GenBank/DDBJ databases">
        <authorList>
            <person name="de Groot N.N."/>
        </authorList>
    </citation>
    <scope>NUCLEOTIDE SEQUENCE [LARGE SCALE GENOMIC DNA]</scope>
    <source>
        <strain evidence="7 8">DSM 2179</strain>
    </source>
</reference>
<dbReference type="InterPro" id="IPR017853">
    <property type="entry name" value="GH"/>
</dbReference>
<name>A0A1H7B7R4_9FIRM</name>
<proteinExistence type="inferred from homology"/>
<dbReference type="InterPro" id="IPR001579">
    <property type="entry name" value="Glyco_hydro_18_chit_AS"/>
</dbReference>
<dbReference type="Gene3D" id="3.10.50.10">
    <property type="match status" value="1"/>
</dbReference>
<dbReference type="InterPro" id="IPR029070">
    <property type="entry name" value="Chitinase_insertion_sf"/>
</dbReference>
<feature type="region of interest" description="Disordered" evidence="5">
    <location>
        <begin position="387"/>
        <end position="416"/>
    </location>
</feature>
<dbReference type="STRING" id="84035.SAMN05660742_11450"/>
<dbReference type="GO" id="GO:0008061">
    <property type="term" value="F:chitin binding"/>
    <property type="evidence" value="ECO:0007669"/>
    <property type="project" value="InterPro"/>
</dbReference>
<evidence type="ECO:0000256" key="2">
    <source>
        <dbReference type="ARBA" id="ARBA00023295"/>
    </source>
</evidence>
<evidence type="ECO:0000256" key="1">
    <source>
        <dbReference type="ARBA" id="ARBA00022801"/>
    </source>
</evidence>
<evidence type="ECO:0000256" key="3">
    <source>
        <dbReference type="RuleBase" id="RU000489"/>
    </source>
</evidence>
<dbReference type="Proteomes" id="UP000199662">
    <property type="component" value="Unassembled WGS sequence"/>
</dbReference>
<dbReference type="PROSITE" id="PS51910">
    <property type="entry name" value="GH18_2"/>
    <property type="match status" value="1"/>
</dbReference>
<dbReference type="GO" id="GO:0005975">
    <property type="term" value="P:carbohydrate metabolic process"/>
    <property type="evidence" value="ECO:0007669"/>
    <property type="project" value="InterPro"/>
</dbReference>